<proteinExistence type="inferred from homology"/>
<dbReference type="Proteomes" id="UP000030004">
    <property type="component" value="Unassembled WGS sequence"/>
</dbReference>
<organism evidence="8 9">
    <name type="scientific">Pseudooceanicola atlanticus</name>
    <dbReference type="NCBI Taxonomy" id="1461694"/>
    <lineage>
        <taxon>Bacteria</taxon>
        <taxon>Pseudomonadati</taxon>
        <taxon>Pseudomonadota</taxon>
        <taxon>Alphaproteobacteria</taxon>
        <taxon>Rhodobacterales</taxon>
        <taxon>Paracoccaceae</taxon>
        <taxon>Pseudooceanicola</taxon>
    </lineage>
</organism>
<dbReference type="GO" id="GO:0006107">
    <property type="term" value="P:oxaloacetate metabolic process"/>
    <property type="evidence" value="ECO:0007669"/>
    <property type="project" value="TreeGrafter"/>
</dbReference>
<dbReference type="EMBL" id="AQQX01000002">
    <property type="protein sequence ID" value="KGM49263.1"/>
    <property type="molecule type" value="Genomic_DNA"/>
</dbReference>
<dbReference type="Pfam" id="PF03328">
    <property type="entry name" value="HpcH_HpaI"/>
    <property type="match status" value="1"/>
</dbReference>
<comment type="caution">
    <text evidence="8">The sequence shown here is derived from an EMBL/GenBank/DDBJ whole genome shotgun (WGS) entry which is preliminary data.</text>
</comment>
<dbReference type="AlphaFoldDB" id="A0A0A0EGN1"/>
<dbReference type="OrthoDB" id="9800547at2"/>
<evidence type="ECO:0000313" key="8">
    <source>
        <dbReference type="EMBL" id="KGM49263.1"/>
    </source>
</evidence>
<evidence type="ECO:0000259" key="7">
    <source>
        <dbReference type="Pfam" id="PF03328"/>
    </source>
</evidence>
<gene>
    <name evidence="8" type="ORF">ATO9_04305</name>
</gene>
<evidence type="ECO:0000256" key="6">
    <source>
        <dbReference type="PIRSR" id="PIRSR015582-2"/>
    </source>
</evidence>
<feature type="binding site" evidence="6">
    <location>
        <position position="139"/>
    </location>
    <ligand>
        <name>Mg(2+)</name>
        <dbReference type="ChEBI" id="CHEBI:18420"/>
    </ligand>
</feature>
<reference evidence="8 9" key="1">
    <citation type="journal article" date="2015" name="Antonie Van Leeuwenhoek">
        <title>Pseudooceanicola atlanticus gen. nov. sp. nov., isolated from surface seawater of the Atlantic Ocean and reclassification of Oceanicola batsensis, Oceanicola marinus, Oceanicola nitratireducens, Oceanicola nanhaiensis, Oceanicola antarcticus and Oceanicola flagellatus, as Pseudooceanicola batsensis comb. nov., Pseudooceanicola marinus comb. nov., Pseudooceanicola nitratireducens comb. nov., Pseudooceanicola nanhaiensis comb. nov., Pseudooceanicola antarcticus comb. nov., and Pseudooceanicola flagellatus comb. nov.</title>
        <authorList>
            <person name="Lai Q."/>
            <person name="Li G."/>
            <person name="Liu X."/>
            <person name="Du Y."/>
            <person name="Sun F."/>
            <person name="Shao Z."/>
        </authorList>
    </citation>
    <scope>NUCLEOTIDE SEQUENCE [LARGE SCALE GENOMIC DNA]</scope>
    <source>
        <strain evidence="8 9">22II-s11g</strain>
    </source>
</reference>
<feature type="binding site" evidence="5">
    <location>
        <position position="113"/>
    </location>
    <ligand>
        <name>substrate</name>
    </ligand>
</feature>
<dbReference type="PANTHER" id="PTHR32308">
    <property type="entry name" value="LYASE BETA SUBUNIT, PUTATIVE (AFU_ORTHOLOGUE AFUA_4G13030)-RELATED"/>
    <property type="match status" value="1"/>
</dbReference>
<keyword evidence="9" id="KW-1185">Reference proteome</keyword>
<dbReference type="PANTHER" id="PTHR32308:SF10">
    <property type="entry name" value="CITRATE LYASE SUBUNIT BETA"/>
    <property type="match status" value="1"/>
</dbReference>
<dbReference type="PIRSF" id="PIRSF015582">
    <property type="entry name" value="Cit_lyase_B"/>
    <property type="match status" value="1"/>
</dbReference>
<name>A0A0A0EGN1_9RHOB</name>
<dbReference type="InterPro" id="IPR005000">
    <property type="entry name" value="Aldolase/citrate-lyase_domain"/>
</dbReference>
<dbReference type="Gene3D" id="3.20.20.60">
    <property type="entry name" value="Phosphoenolpyruvate-binding domains"/>
    <property type="match status" value="1"/>
</dbReference>
<dbReference type="eggNOG" id="COG2301">
    <property type="taxonomic scope" value="Bacteria"/>
</dbReference>
<evidence type="ECO:0000256" key="5">
    <source>
        <dbReference type="PIRSR" id="PIRSR015582-1"/>
    </source>
</evidence>
<dbReference type="InterPro" id="IPR040442">
    <property type="entry name" value="Pyrv_kinase-like_dom_sf"/>
</dbReference>
<dbReference type="RefSeq" id="WP_043745775.1">
    <property type="nucleotide sequence ID" value="NZ_AQQX01000002.1"/>
</dbReference>
<evidence type="ECO:0000256" key="2">
    <source>
        <dbReference type="ARBA" id="ARBA00005568"/>
    </source>
</evidence>
<feature type="binding site" evidence="5">
    <location>
        <position position="62"/>
    </location>
    <ligand>
        <name>substrate</name>
    </ligand>
</feature>
<evidence type="ECO:0000256" key="1">
    <source>
        <dbReference type="ARBA" id="ARBA00001946"/>
    </source>
</evidence>
<dbReference type="InterPro" id="IPR015813">
    <property type="entry name" value="Pyrv/PenolPyrv_kinase-like_dom"/>
</dbReference>
<keyword evidence="4 6" id="KW-0460">Magnesium</keyword>
<evidence type="ECO:0000256" key="4">
    <source>
        <dbReference type="ARBA" id="ARBA00022842"/>
    </source>
</evidence>
<protein>
    <submittedName>
        <fullName evidence="8">Aldolase</fullName>
    </submittedName>
</protein>
<sequence length="267" mass="27976">MKTPRSYLFVPGRMPDRFAKAAGSGADAIILDLEDAVGPEAKPEARGHVADWFGNGGAGLVRINGADTPWFEDDLAALASCDVSAVMVPKATPESLVAVAERLPGRALVALIETAEGLAALRRSVTCPGVTRLVFGNLDFGADTRIPGTGQVLDPARFEIVLASRLGGLVPPVDGVTPELKDGGLLKDEVARSRMLGFSAKLCIHPAQVAFTNDAFTPSEAEIDWASRVLSALSVASGSVVQVDGKMVDRPVIERARQVLADIGRAP</sequence>
<dbReference type="GO" id="GO:0000287">
    <property type="term" value="F:magnesium ion binding"/>
    <property type="evidence" value="ECO:0007669"/>
    <property type="project" value="TreeGrafter"/>
</dbReference>
<evidence type="ECO:0000256" key="3">
    <source>
        <dbReference type="ARBA" id="ARBA00022723"/>
    </source>
</evidence>
<dbReference type="GO" id="GO:0003824">
    <property type="term" value="F:catalytic activity"/>
    <property type="evidence" value="ECO:0007669"/>
    <property type="project" value="InterPro"/>
</dbReference>
<comment type="cofactor">
    <cofactor evidence="1">
        <name>Mg(2+)</name>
        <dbReference type="ChEBI" id="CHEBI:18420"/>
    </cofactor>
</comment>
<dbReference type="SUPFAM" id="SSF51621">
    <property type="entry name" value="Phosphoenolpyruvate/pyruvate domain"/>
    <property type="match status" value="1"/>
</dbReference>
<evidence type="ECO:0000313" key="9">
    <source>
        <dbReference type="Proteomes" id="UP000030004"/>
    </source>
</evidence>
<feature type="domain" description="HpcH/HpaI aldolase/citrate lyase" evidence="7">
    <location>
        <begin position="5"/>
        <end position="206"/>
    </location>
</feature>
<keyword evidence="3 6" id="KW-0479">Metal-binding</keyword>
<accession>A0A0A0EGN1</accession>
<dbReference type="STRING" id="1461694.ATO9_04305"/>
<feature type="binding site" evidence="6">
    <location>
        <position position="113"/>
    </location>
    <ligand>
        <name>Mg(2+)</name>
        <dbReference type="ChEBI" id="CHEBI:18420"/>
    </ligand>
</feature>
<comment type="similarity">
    <text evidence="2">Belongs to the HpcH/HpaI aldolase family.</text>
</comment>
<dbReference type="InterPro" id="IPR011206">
    <property type="entry name" value="Citrate_lyase_beta/mcl1/mcl2"/>
</dbReference>